<dbReference type="EnsemblMetazoa" id="XM_019906092.1">
    <property type="protein sequence ID" value="XP_019761651.1"/>
    <property type="gene ID" value="LOC109538721"/>
</dbReference>
<dbReference type="GeneID" id="109538721"/>
<dbReference type="RefSeq" id="XP_019761651.1">
    <property type="nucleotide sequence ID" value="XM_019906092.2"/>
</dbReference>
<reference evidence="3" key="1">
    <citation type="journal article" date="2013" name="Genome Biol.">
        <title>Draft genome of the mountain pine beetle, Dendroctonus ponderosae Hopkins, a major forest pest.</title>
        <authorList>
            <person name="Keeling C.I."/>
            <person name="Yuen M.M."/>
            <person name="Liao N.Y."/>
            <person name="Docking T.R."/>
            <person name="Chan S.K."/>
            <person name="Taylor G.A."/>
            <person name="Palmquist D.L."/>
            <person name="Jackman S.D."/>
            <person name="Nguyen A."/>
            <person name="Li M."/>
            <person name="Henderson H."/>
            <person name="Janes J.K."/>
            <person name="Zhao Y."/>
            <person name="Pandoh P."/>
            <person name="Moore R."/>
            <person name="Sperling F.A."/>
            <person name="Huber D.P."/>
            <person name="Birol I."/>
            <person name="Jones S.J."/>
            <person name="Bohlmann J."/>
        </authorList>
    </citation>
    <scope>NUCLEOTIDE SEQUENCE</scope>
</reference>
<dbReference type="KEGG" id="dpa:109538721"/>
<dbReference type="AlphaFoldDB" id="A0AAR5PLJ8"/>
<accession>A0AAR5PLJ8</accession>
<sequence length="181" mass="21001">MPYLTIHYGPYKCHGIIDHRFQKINGLFRALDQLGYDIEVIPVNDFNRLSIEMFEREVFRCDIRNLMFNMPADDDPVCQRALRAIDEANRRMSNEDNIRTYTTTANGMRDLSENANSPNIKDNLPSQVDLLFEIKPEDRKGSLGRHPHDIVPEEKVSKVKIMEDKNTTFGLERKSEQGTID</sequence>
<name>A0AAR5PLJ8_DENPD</name>
<reference evidence="2" key="2">
    <citation type="submission" date="2024-08" db="UniProtKB">
        <authorList>
            <consortium name="EnsemblMetazoa"/>
        </authorList>
    </citation>
    <scope>IDENTIFICATION</scope>
</reference>
<dbReference type="PANTHER" id="PTHR28448">
    <property type="entry name" value="UPF0728 PROTEIN C10ORF53"/>
    <property type="match status" value="1"/>
</dbReference>
<keyword evidence="3" id="KW-1185">Reference proteome</keyword>
<comment type="similarity">
    <text evidence="1">Belongs to the UPF0728 family.</text>
</comment>
<evidence type="ECO:0000313" key="2">
    <source>
        <dbReference type="EnsemblMetazoa" id="XP_019761651.1"/>
    </source>
</evidence>
<protein>
    <submittedName>
        <fullName evidence="2">Uncharacterized protein</fullName>
    </submittedName>
</protein>
<evidence type="ECO:0000313" key="3">
    <source>
        <dbReference type="Proteomes" id="UP000019118"/>
    </source>
</evidence>
<dbReference type="PANTHER" id="PTHR28448:SF1">
    <property type="entry name" value="UPF0728 PROTEIN C10ORF53"/>
    <property type="match status" value="1"/>
</dbReference>
<organism evidence="2 3">
    <name type="scientific">Dendroctonus ponderosae</name>
    <name type="common">Mountain pine beetle</name>
    <dbReference type="NCBI Taxonomy" id="77166"/>
    <lineage>
        <taxon>Eukaryota</taxon>
        <taxon>Metazoa</taxon>
        <taxon>Ecdysozoa</taxon>
        <taxon>Arthropoda</taxon>
        <taxon>Hexapoda</taxon>
        <taxon>Insecta</taxon>
        <taxon>Pterygota</taxon>
        <taxon>Neoptera</taxon>
        <taxon>Endopterygota</taxon>
        <taxon>Coleoptera</taxon>
        <taxon>Polyphaga</taxon>
        <taxon>Cucujiformia</taxon>
        <taxon>Curculionidae</taxon>
        <taxon>Scolytinae</taxon>
        <taxon>Dendroctonus</taxon>
    </lineage>
</organism>
<dbReference type="Pfam" id="PF15092">
    <property type="entry name" value="UPF0728"/>
    <property type="match status" value="1"/>
</dbReference>
<dbReference type="InterPro" id="IPR027885">
    <property type="entry name" value="UPF0728"/>
</dbReference>
<proteinExistence type="inferred from homology"/>
<evidence type="ECO:0000256" key="1">
    <source>
        <dbReference type="ARBA" id="ARBA00009973"/>
    </source>
</evidence>
<dbReference type="Proteomes" id="UP000019118">
    <property type="component" value="Unassembled WGS sequence"/>
</dbReference>